<keyword evidence="4" id="KW-1185">Reference proteome</keyword>
<dbReference type="SUPFAM" id="SSF52833">
    <property type="entry name" value="Thioredoxin-like"/>
    <property type="match status" value="1"/>
</dbReference>
<dbReference type="GO" id="GO:0016209">
    <property type="term" value="F:antioxidant activity"/>
    <property type="evidence" value="ECO:0007669"/>
    <property type="project" value="InterPro"/>
</dbReference>
<dbReference type="Gene3D" id="3.40.30.10">
    <property type="entry name" value="Glutaredoxin"/>
    <property type="match status" value="1"/>
</dbReference>
<keyword evidence="1" id="KW-0472">Membrane</keyword>
<reference evidence="4" key="1">
    <citation type="submission" date="2016-11" db="EMBL/GenBank/DDBJ databases">
        <authorList>
            <person name="Varghese N."/>
            <person name="Submissions S."/>
        </authorList>
    </citation>
    <scope>NUCLEOTIDE SEQUENCE [LARGE SCALE GENOMIC DNA]</scope>
    <source>
        <strain evidence="4">DSM 16990</strain>
    </source>
</reference>
<feature type="transmembrane region" description="Helical" evidence="1">
    <location>
        <begin position="47"/>
        <end position="64"/>
    </location>
</feature>
<keyword evidence="1" id="KW-0812">Transmembrane</keyword>
<dbReference type="InterPro" id="IPR013766">
    <property type="entry name" value="Thioredoxin_domain"/>
</dbReference>
<dbReference type="PROSITE" id="PS51352">
    <property type="entry name" value="THIOREDOXIN_2"/>
    <property type="match status" value="1"/>
</dbReference>
<dbReference type="GO" id="GO:0016491">
    <property type="term" value="F:oxidoreductase activity"/>
    <property type="evidence" value="ECO:0007669"/>
    <property type="project" value="InterPro"/>
</dbReference>
<evidence type="ECO:0000256" key="1">
    <source>
        <dbReference type="SAM" id="Phobius"/>
    </source>
</evidence>
<evidence type="ECO:0000313" key="4">
    <source>
        <dbReference type="Proteomes" id="UP000184287"/>
    </source>
</evidence>
<keyword evidence="1" id="KW-1133">Transmembrane helix</keyword>
<organism evidence="3 4">
    <name type="scientific">Pedobacter caeni</name>
    <dbReference type="NCBI Taxonomy" id="288992"/>
    <lineage>
        <taxon>Bacteria</taxon>
        <taxon>Pseudomonadati</taxon>
        <taxon>Bacteroidota</taxon>
        <taxon>Sphingobacteriia</taxon>
        <taxon>Sphingobacteriales</taxon>
        <taxon>Sphingobacteriaceae</taxon>
        <taxon>Pedobacter</taxon>
    </lineage>
</organism>
<dbReference type="InterPro" id="IPR036249">
    <property type="entry name" value="Thioredoxin-like_sf"/>
</dbReference>
<dbReference type="Pfam" id="PF00578">
    <property type="entry name" value="AhpC-TSA"/>
    <property type="match status" value="1"/>
</dbReference>
<dbReference type="STRING" id="288992.SAMN04488522_105347"/>
<gene>
    <name evidence="3" type="ORF">SAMN04488522_105347</name>
</gene>
<evidence type="ECO:0000259" key="2">
    <source>
        <dbReference type="PROSITE" id="PS51352"/>
    </source>
</evidence>
<proteinExistence type="predicted"/>
<name>A0A1M5JGP4_9SPHI</name>
<evidence type="ECO:0000313" key="3">
    <source>
        <dbReference type="EMBL" id="SHG39744.1"/>
    </source>
</evidence>
<dbReference type="AlphaFoldDB" id="A0A1M5JGP4"/>
<sequence>MNQSFSVITTQLINIGIVFLNSNDASYPGESDISKYLSLKTAKMKKLFFSLLITAFSINAFAQAPTPGTALPKAIFYKEDGKTFSTEQIPKGKKSLIMFFDASCDHCQKVAGNLSKDTKQLSGVNFYLVSQDVFRSINIFMDTYAKPLKAMKNVKTLQDKDYVFIPLFQPKHYPSLYLYGADKKLIIFTGNEKDVPKVLKLAK</sequence>
<feature type="domain" description="Thioredoxin" evidence="2">
    <location>
        <begin position="65"/>
        <end position="203"/>
    </location>
</feature>
<accession>A0A1M5JGP4</accession>
<protein>
    <submittedName>
        <fullName evidence="3">AhpC/TSA family protein</fullName>
    </submittedName>
</protein>
<dbReference type="InterPro" id="IPR000866">
    <property type="entry name" value="AhpC/TSA"/>
</dbReference>
<dbReference type="Proteomes" id="UP000184287">
    <property type="component" value="Unassembled WGS sequence"/>
</dbReference>
<dbReference type="EMBL" id="FQUQ01000005">
    <property type="protein sequence ID" value="SHG39744.1"/>
    <property type="molecule type" value="Genomic_DNA"/>
</dbReference>